<name>A0A370GWZ0_9NOCA</name>
<dbReference type="InterPro" id="IPR002477">
    <property type="entry name" value="Peptidoglycan-bd-like"/>
</dbReference>
<dbReference type="STRING" id="1210089.GCA_001613165_05861"/>
<dbReference type="SMART" id="SM00220">
    <property type="entry name" value="S_TKc"/>
    <property type="match status" value="1"/>
</dbReference>
<keyword evidence="2" id="KW-0723">Serine/threonine-protein kinase</keyword>
<evidence type="ECO:0000259" key="9">
    <source>
        <dbReference type="PROSITE" id="PS50011"/>
    </source>
</evidence>
<dbReference type="PROSITE" id="PS00108">
    <property type="entry name" value="PROTEIN_KINASE_ST"/>
    <property type="match status" value="1"/>
</dbReference>
<keyword evidence="6 7" id="KW-0067">ATP-binding</keyword>
<dbReference type="RefSeq" id="WP_068026731.1">
    <property type="nucleotide sequence ID" value="NZ_QQAZ01000008.1"/>
</dbReference>
<dbReference type="GO" id="GO:0005524">
    <property type="term" value="F:ATP binding"/>
    <property type="evidence" value="ECO:0007669"/>
    <property type="project" value="UniProtKB-UniRule"/>
</dbReference>
<proteinExistence type="predicted"/>
<dbReference type="Gene3D" id="3.30.200.20">
    <property type="entry name" value="Phosphorylase Kinase, domain 1"/>
    <property type="match status" value="1"/>
</dbReference>
<dbReference type="AlphaFoldDB" id="A0A370GWZ0"/>
<dbReference type="CDD" id="cd14014">
    <property type="entry name" value="STKc_PknB_like"/>
    <property type="match status" value="1"/>
</dbReference>
<dbReference type="Pfam" id="PF00069">
    <property type="entry name" value="Pkinase"/>
    <property type="match status" value="1"/>
</dbReference>
<dbReference type="GO" id="GO:0004674">
    <property type="term" value="F:protein serine/threonine kinase activity"/>
    <property type="evidence" value="ECO:0007669"/>
    <property type="project" value="UniProtKB-KW"/>
</dbReference>
<keyword evidence="11" id="KW-1185">Reference proteome</keyword>
<keyword evidence="3" id="KW-0808">Transferase</keyword>
<dbReference type="InterPro" id="IPR017441">
    <property type="entry name" value="Protein_kinase_ATP_BS"/>
</dbReference>
<evidence type="ECO:0000256" key="3">
    <source>
        <dbReference type="ARBA" id="ARBA00022679"/>
    </source>
</evidence>
<evidence type="ECO:0000256" key="4">
    <source>
        <dbReference type="ARBA" id="ARBA00022741"/>
    </source>
</evidence>
<dbReference type="EC" id="2.7.11.1" evidence="1"/>
<dbReference type="InterPro" id="IPR036365">
    <property type="entry name" value="PGBD-like_sf"/>
</dbReference>
<evidence type="ECO:0000313" key="10">
    <source>
        <dbReference type="EMBL" id="RDI48208.1"/>
    </source>
</evidence>
<dbReference type="InterPro" id="IPR036366">
    <property type="entry name" value="PGBDSf"/>
</dbReference>
<dbReference type="InterPro" id="IPR008271">
    <property type="entry name" value="Ser/Thr_kinase_AS"/>
</dbReference>
<reference evidence="10 11" key="1">
    <citation type="submission" date="2018-07" db="EMBL/GenBank/DDBJ databases">
        <title>Genomic Encyclopedia of Type Strains, Phase IV (KMG-IV): sequencing the most valuable type-strain genomes for metagenomic binning, comparative biology and taxonomic classification.</title>
        <authorList>
            <person name="Goeker M."/>
        </authorList>
    </citation>
    <scope>NUCLEOTIDE SEQUENCE [LARGE SCALE GENOMIC DNA]</scope>
    <source>
        <strain evidence="10 11">DSM 44952</strain>
    </source>
</reference>
<dbReference type="InterPro" id="IPR000719">
    <property type="entry name" value="Prot_kinase_dom"/>
</dbReference>
<dbReference type="Gene3D" id="1.10.510.10">
    <property type="entry name" value="Transferase(Phosphotransferase) domain 1"/>
    <property type="match status" value="1"/>
</dbReference>
<gene>
    <name evidence="10" type="ORF">DFR68_10837</name>
</gene>
<comment type="caution">
    <text evidence="10">The sequence shown here is derived from an EMBL/GenBank/DDBJ whole genome shotgun (WGS) entry which is preliminary data.</text>
</comment>
<protein>
    <recommendedName>
        <fullName evidence="1">non-specific serine/threonine protein kinase</fullName>
        <ecNumber evidence="1">2.7.11.1</ecNumber>
    </recommendedName>
</protein>
<dbReference type="PROSITE" id="PS00107">
    <property type="entry name" value="PROTEIN_KINASE_ATP"/>
    <property type="match status" value="1"/>
</dbReference>
<evidence type="ECO:0000256" key="6">
    <source>
        <dbReference type="ARBA" id="ARBA00022840"/>
    </source>
</evidence>
<feature type="region of interest" description="Disordered" evidence="8">
    <location>
        <begin position="213"/>
        <end position="242"/>
    </location>
</feature>
<dbReference type="PANTHER" id="PTHR43289:SF6">
    <property type="entry name" value="SERINE_THREONINE-PROTEIN KINASE NEKL-3"/>
    <property type="match status" value="1"/>
</dbReference>
<dbReference type="PROSITE" id="PS50011">
    <property type="entry name" value="PROTEIN_KINASE_DOM"/>
    <property type="match status" value="1"/>
</dbReference>
<sequence length="463" mass="49232">MLLRPGQVFAGYTIVRTLGAGGMGAVYLANDPELPRQVALKVLDERLGANPRYRSLFRREAEIACRLDHPNVVSVFNRGEEGDALWIAMQYVAGTDAGELVRGTPSGLPPERAAHIVCEAARGLQHAHDQNMLHRDVKPSNLLVAAGDGAGDRVLVVDFGLARNADGEATVTETGWLDCTPAYAAPEVLAGRVVDRRADIYSLGATLLALLTGANPGGRSPRPEAEPTQPDDETLTPTRTQPELPAALDAVIARAMGDQPEQRFQSCAEFGRAVADAVRAGESPTRRAFLPALMHARPAALRGVRPLALAAGIAVVVAAGAVGAVTLIPDEPETRGAPPPQPKPPATTKHCYWTTRAPVGNGYYVELPSGAADHDEAQCVLTGGDRGDAVLAVQRALRLCHHIPLETDGRYGDAVRGAIQHRQTETGARVDGLYGPETRTKSLEWPVFRSPDNTFADRCAAVP</sequence>
<evidence type="ECO:0000256" key="1">
    <source>
        <dbReference type="ARBA" id="ARBA00012513"/>
    </source>
</evidence>
<feature type="domain" description="Protein kinase" evidence="9">
    <location>
        <begin position="12"/>
        <end position="290"/>
    </location>
</feature>
<dbReference type="SUPFAM" id="SSF47090">
    <property type="entry name" value="PGBD-like"/>
    <property type="match status" value="1"/>
</dbReference>
<evidence type="ECO:0000256" key="7">
    <source>
        <dbReference type="PROSITE-ProRule" id="PRU10141"/>
    </source>
</evidence>
<dbReference type="PANTHER" id="PTHR43289">
    <property type="entry name" value="MITOGEN-ACTIVATED PROTEIN KINASE KINASE KINASE 20-RELATED"/>
    <property type="match status" value="1"/>
</dbReference>
<feature type="region of interest" description="Disordered" evidence="8">
    <location>
        <begin position="330"/>
        <end position="349"/>
    </location>
</feature>
<organism evidence="10 11">
    <name type="scientific">Nocardia mexicana</name>
    <dbReference type="NCBI Taxonomy" id="279262"/>
    <lineage>
        <taxon>Bacteria</taxon>
        <taxon>Bacillati</taxon>
        <taxon>Actinomycetota</taxon>
        <taxon>Actinomycetes</taxon>
        <taxon>Mycobacteriales</taxon>
        <taxon>Nocardiaceae</taxon>
        <taxon>Nocardia</taxon>
    </lineage>
</organism>
<evidence type="ECO:0000256" key="8">
    <source>
        <dbReference type="SAM" id="MobiDB-lite"/>
    </source>
</evidence>
<dbReference type="InterPro" id="IPR011009">
    <property type="entry name" value="Kinase-like_dom_sf"/>
</dbReference>
<feature type="binding site" evidence="7">
    <location>
        <position position="41"/>
    </location>
    <ligand>
        <name>ATP</name>
        <dbReference type="ChEBI" id="CHEBI:30616"/>
    </ligand>
</feature>
<evidence type="ECO:0000256" key="2">
    <source>
        <dbReference type="ARBA" id="ARBA00022527"/>
    </source>
</evidence>
<keyword evidence="5 10" id="KW-0418">Kinase</keyword>
<dbReference type="Proteomes" id="UP000255355">
    <property type="component" value="Unassembled WGS sequence"/>
</dbReference>
<evidence type="ECO:0000313" key="11">
    <source>
        <dbReference type="Proteomes" id="UP000255355"/>
    </source>
</evidence>
<dbReference type="EMBL" id="QQAZ01000008">
    <property type="protein sequence ID" value="RDI48208.1"/>
    <property type="molecule type" value="Genomic_DNA"/>
</dbReference>
<evidence type="ECO:0000256" key="5">
    <source>
        <dbReference type="ARBA" id="ARBA00022777"/>
    </source>
</evidence>
<dbReference type="Gene3D" id="1.10.101.10">
    <property type="entry name" value="PGBD-like superfamily/PGBD"/>
    <property type="match status" value="1"/>
</dbReference>
<accession>A0A370GWZ0</accession>
<keyword evidence="4 7" id="KW-0547">Nucleotide-binding</keyword>
<dbReference type="Pfam" id="PF01471">
    <property type="entry name" value="PG_binding_1"/>
    <property type="match status" value="1"/>
</dbReference>
<dbReference type="OrthoDB" id="4517443at2"/>
<dbReference type="SUPFAM" id="SSF56112">
    <property type="entry name" value="Protein kinase-like (PK-like)"/>
    <property type="match status" value="1"/>
</dbReference>